<dbReference type="InterPro" id="IPR004737">
    <property type="entry name" value="NO3_transporter_NarK/NarU-like"/>
</dbReference>
<dbReference type="Gene3D" id="1.20.1250.20">
    <property type="entry name" value="MFS general substrate transporter like domains"/>
    <property type="match status" value="1"/>
</dbReference>
<evidence type="ECO:0000256" key="5">
    <source>
        <dbReference type="ARBA" id="ARBA00022519"/>
    </source>
</evidence>
<dbReference type="InterPro" id="IPR036259">
    <property type="entry name" value="MFS_trans_sf"/>
</dbReference>
<dbReference type="NCBIfam" id="TIGR00886">
    <property type="entry name" value="2A0108"/>
    <property type="match status" value="1"/>
</dbReference>
<feature type="transmembrane region" description="Helical" evidence="10">
    <location>
        <begin position="262"/>
        <end position="282"/>
    </location>
</feature>
<keyword evidence="9 10" id="KW-0472">Membrane</keyword>
<accession>A0A418X8V3</accession>
<dbReference type="AlphaFoldDB" id="A0A418X8V3"/>
<evidence type="ECO:0000313" key="12">
    <source>
        <dbReference type="Proteomes" id="UP000284021"/>
    </source>
</evidence>
<name>A0A418X8V3_9PSED</name>
<feature type="transmembrane region" description="Helical" evidence="10">
    <location>
        <begin position="108"/>
        <end position="127"/>
    </location>
</feature>
<keyword evidence="6 10" id="KW-0812">Transmembrane</keyword>
<evidence type="ECO:0000313" key="11">
    <source>
        <dbReference type="EMBL" id="RJG08907.1"/>
    </source>
</evidence>
<dbReference type="GO" id="GO:0015112">
    <property type="term" value="F:nitrate transmembrane transporter activity"/>
    <property type="evidence" value="ECO:0007669"/>
    <property type="project" value="UniProtKB-UniRule"/>
</dbReference>
<comment type="subcellular location">
    <subcellularLocation>
        <location evidence="1">Cell inner membrane</location>
        <topology evidence="1">Multi-pass membrane protein</topology>
    </subcellularLocation>
    <subcellularLocation>
        <location evidence="10">Cell membrane</location>
        <topology evidence="10">Multi-pass membrane protein</topology>
    </subcellularLocation>
</comment>
<dbReference type="InterPro" id="IPR011701">
    <property type="entry name" value="MFS"/>
</dbReference>
<evidence type="ECO:0000256" key="4">
    <source>
        <dbReference type="ARBA" id="ARBA00022475"/>
    </source>
</evidence>
<reference evidence="11 12" key="1">
    <citation type="submission" date="2018-09" db="EMBL/GenBank/DDBJ databases">
        <authorList>
            <person name="Zhu H."/>
        </authorList>
    </citation>
    <scope>NUCLEOTIDE SEQUENCE [LARGE SCALE GENOMIC DNA]</scope>
    <source>
        <strain evidence="11 12">K1S02-6</strain>
    </source>
</reference>
<keyword evidence="12" id="KW-1185">Reference proteome</keyword>
<keyword evidence="4 10" id="KW-1003">Cell membrane</keyword>
<sequence length="471" mass="50574">MSATKNPAMGRPPRQGAVIQDWRPEDPHFWGSAGKAIATHNLWISIPALFLAFAVWMVWSTVIVRLNAIGFTFSTDELFWLAALPGLSGATLRIFYSFMVPIFGGRRWTALSTATLLIPALWMGFAVQNPQTPYSVFVIIALLCGFGGGNFASSMSNISFFYPKAQQGTALGLNAGLGNLGVSAMQFLVPLVIGLGLFGAVGGKPQELADGSQLWLQNSGFVWVPLIVAVTLAAWFGMNDLASAKASFAEQAVIFTRKHNWLMCWLYLATFGSFIGFAAAFPLLIKHSFPEVNALQFAFLGPLVGALMRPLGGWVADKLGGARVSLWNFVLMIAAVFGVVAFLPSEGDSGNFYGFLAMFMLLFVTTGIGNGSTFRMIPVIFRTLHERLCAGQGVAAQEQATKAAGKESAAVLGFSSAIGAFGAFFIPKSFGSSIALTGGPEVALYVFVGYYVSCILATWWWYSRKGAETPC</sequence>
<feature type="transmembrane region" description="Helical" evidence="10">
    <location>
        <begin position="355"/>
        <end position="377"/>
    </location>
</feature>
<comment type="similarity">
    <text evidence="2 10">Belongs to the major facilitator superfamily. Nitrate/nitrite porter (TC 2.A.1.8) family.</text>
</comment>
<dbReference type="SUPFAM" id="SSF103473">
    <property type="entry name" value="MFS general substrate transporter"/>
    <property type="match status" value="1"/>
</dbReference>
<feature type="transmembrane region" description="Helical" evidence="10">
    <location>
        <begin position="221"/>
        <end position="241"/>
    </location>
</feature>
<comment type="caution">
    <text evidence="11">The sequence shown here is derived from an EMBL/GenBank/DDBJ whole genome shotgun (WGS) entry which is preliminary data.</text>
</comment>
<feature type="transmembrane region" description="Helical" evidence="10">
    <location>
        <begin position="294"/>
        <end position="312"/>
    </location>
</feature>
<organism evidence="11 12">
    <name type="scientific">Pseudomonas cavernicola</name>
    <dbReference type="NCBI Taxonomy" id="2320866"/>
    <lineage>
        <taxon>Bacteria</taxon>
        <taxon>Pseudomonadati</taxon>
        <taxon>Pseudomonadota</taxon>
        <taxon>Gammaproteobacteria</taxon>
        <taxon>Pseudomonadales</taxon>
        <taxon>Pseudomonadaceae</taxon>
        <taxon>Pseudomonas</taxon>
    </lineage>
</organism>
<dbReference type="EMBL" id="QYUR01000008">
    <property type="protein sequence ID" value="RJG08907.1"/>
    <property type="molecule type" value="Genomic_DNA"/>
</dbReference>
<keyword evidence="5" id="KW-0997">Cell inner membrane</keyword>
<evidence type="ECO:0000256" key="2">
    <source>
        <dbReference type="ARBA" id="ARBA00008432"/>
    </source>
</evidence>
<evidence type="ECO:0000256" key="10">
    <source>
        <dbReference type="RuleBase" id="RU366033"/>
    </source>
</evidence>
<evidence type="ECO:0000256" key="8">
    <source>
        <dbReference type="ARBA" id="ARBA00023063"/>
    </source>
</evidence>
<dbReference type="OrthoDB" id="9771451at2"/>
<feature type="transmembrane region" description="Helical" evidence="10">
    <location>
        <begin position="442"/>
        <end position="462"/>
    </location>
</feature>
<evidence type="ECO:0000256" key="6">
    <source>
        <dbReference type="ARBA" id="ARBA00022692"/>
    </source>
</evidence>
<evidence type="ECO:0000256" key="9">
    <source>
        <dbReference type="ARBA" id="ARBA00023136"/>
    </source>
</evidence>
<feature type="transmembrane region" description="Helical" evidence="10">
    <location>
        <begin position="324"/>
        <end position="343"/>
    </location>
</feature>
<evidence type="ECO:0000256" key="1">
    <source>
        <dbReference type="ARBA" id="ARBA00004429"/>
    </source>
</evidence>
<feature type="transmembrane region" description="Helical" evidence="10">
    <location>
        <begin position="173"/>
        <end position="201"/>
    </location>
</feature>
<evidence type="ECO:0000256" key="3">
    <source>
        <dbReference type="ARBA" id="ARBA00022448"/>
    </source>
</evidence>
<gene>
    <name evidence="11" type="ORF">D3879_23970</name>
</gene>
<dbReference type="Pfam" id="PF07690">
    <property type="entry name" value="MFS_1"/>
    <property type="match status" value="1"/>
</dbReference>
<feature type="transmembrane region" description="Helical" evidence="10">
    <location>
        <begin position="42"/>
        <end position="66"/>
    </location>
</feature>
<dbReference type="GO" id="GO:0015113">
    <property type="term" value="F:nitrite transmembrane transporter activity"/>
    <property type="evidence" value="ECO:0007669"/>
    <property type="project" value="InterPro"/>
</dbReference>
<dbReference type="GO" id="GO:0015291">
    <property type="term" value="F:secondary active transmembrane transporter activity"/>
    <property type="evidence" value="ECO:0007669"/>
    <property type="project" value="UniProtKB-ARBA"/>
</dbReference>
<keyword evidence="8 10" id="KW-0534">Nitrate assimilation</keyword>
<dbReference type="InterPro" id="IPR044772">
    <property type="entry name" value="NO3_transporter"/>
</dbReference>
<evidence type="ECO:0000256" key="7">
    <source>
        <dbReference type="ARBA" id="ARBA00022989"/>
    </source>
</evidence>
<dbReference type="GO" id="GO:0005886">
    <property type="term" value="C:plasma membrane"/>
    <property type="evidence" value="ECO:0007669"/>
    <property type="project" value="UniProtKB-SubCell"/>
</dbReference>
<protein>
    <recommendedName>
        <fullName evidence="10">Nitrate/nitrite transporter</fullName>
    </recommendedName>
</protein>
<dbReference type="Proteomes" id="UP000284021">
    <property type="component" value="Unassembled WGS sequence"/>
</dbReference>
<proteinExistence type="inferred from homology"/>
<dbReference type="FunFam" id="1.20.1250.20:FF:000024">
    <property type="entry name" value="Nitrite extrusion protein NarK"/>
    <property type="match status" value="1"/>
</dbReference>
<feature type="transmembrane region" description="Helical" evidence="10">
    <location>
        <begin position="133"/>
        <end position="152"/>
    </location>
</feature>
<dbReference type="PANTHER" id="PTHR23515">
    <property type="entry name" value="HIGH-AFFINITY NITRATE TRANSPORTER 2.3"/>
    <property type="match status" value="1"/>
</dbReference>
<keyword evidence="7 10" id="KW-1133">Transmembrane helix</keyword>
<dbReference type="CDD" id="cd17341">
    <property type="entry name" value="MFS_NRT2_like"/>
    <property type="match status" value="1"/>
</dbReference>
<feature type="transmembrane region" description="Helical" evidence="10">
    <location>
        <begin position="409"/>
        <end position="430"/>
    </location>
</feature>
<feature type="transmembrane region" description="Helical" evidence="10">
    <location>
        <begin position="78"/>
        <end position="96"/>
    </location>
</feature>
<dbReference type="GO" id="GO:0042128">
    <property type="term" value="P:nitrate assimilation"/>
    <property type="evidence" value="ECO:0007669"/>
    <property type="project" value="UniProtKB-UniRule"/>
</dbReference>
<keyword evidence="3 10" id="KW-0813">Transport</keyword>